<organism evidence="2 3">
    <name type="scientific">Croceitalea dokdonensis DOKDO 023</name>
    <dbReference type="NCBI Taxonomy" id="1300341"/>
    <lineage>
        <taxon>Bacteria</taxon>
        <taxon>Pseudomonadati</taxon>
        <taxon>Bacteroidota</taxon>
        <taxon>Flavobacteriia</taxon>
        <taxon>Flavobacteriales</taxon>
        <taxon>Flavobacteriaceae</taxon>
        <taxon>Croceitalea</taxon>
    </lineage>
</organism>
<dbReference type="STRING" id="1300341.I595_66"/>
<feature type="transmembrane region" description="Helical" evidence="1">
    <location>
        <begin position="53"/>
        <end position="74"/>
    </location>
</feature>
<evidence type="ECO:0000313" key="3">
    <source>
        <dbReference type="Proteomes" id="UP000050280"/>
    </source>
</evidence>
<feature type="transmembrane region" description="Helical" evidence="1">
    <location>
        <begin position="20"/>
        <end position="41"/>
    </location>
</feature>
<name>A0A0N8H4E7_9FLAO</name>
<accession>A0A0N8H4E7</accession>
<dbReference type="EMBL" id="LDJX01000001">
    <property type="protein sequence ID" value="KPM33164.1"/>
    <property type="molecule type" value="Genomic_DNA"/>
</dbReference>
<keyword evidence="1" id="KW-0472">Membrane</keyword>
<comment type="caution">
    <text evidence="2">The sequence shown here is derived from an EMBL/GenBank/DDBJ whole genome shotgun (WGS) entry which is preliminary data.</text>
</comment>
<evidence type="ECO:0000313" key="2">
    <source>
        <dbReference type="EMBL" id="KPM33164.1"/>
    </source>
</evidence>
<keyword evidence="1" id="KW-1133">Transmembrane helix</keyword>
<keyword evidence="3" id="KW-1185">Reference proteome</keyword>
<proteinExistence type="predicted"/>
<dbReference type="Proteomes" id="UP000050280">
    <property type="component" value="Unassembled WGS sequence"/>
</dbReference>
<dbReference type="RefSeq" id="WP_054557395.1">
    <property type="nucleotide sequence ID" value="NZ_LDJX01000001.1"/>
</dbReference>
<sequence>MISTGEDLEILKKKVKSLKIITIAFGFIWLFIIVVIIWYAIDDLKKDQLEWFTLAPALFGPITMLPLYMVYISAEKDLRKQSNQAKHS</sequence>
<dbReference type="AlphaFoldDB" id="A0A0N8H4E7"/>
<keyword evidence="1" id="KW-0812">Transmembrane</keyword>
<gene>
    <name evidence="2" type="ORF">I595_66</name>
</gene>
<reference evidence="2 3" key="1">
    <citation type="submission" date="2015-09" db="EMBL/GenBank/DDBJ databases">
        <title>Genome sequence of the marine flavobacterium Croceitalea dokdonensis DOKDO 023 that contains proton- and sodium-pumping rhodopsins.</title>
        <authorList>
            <person name="Kwon S.-K."/>
            <person name="Lee H.K."/>
            <person name="Kwak M.-J."/>
            <person name="Kim J.F."/>
        </authorList>
    </citation>
    <scope>NUCLEOTIDE SEQUENCE [LARGE SCALE GENOMIC DNA]</scope>
    <source>
        <strain evidence="2 3">DOKDO 023</strain>
    </source>
</reference>
<protein>
    <submittedName>
        <fullName evidence="2">Uncharacterized protein</fullName>
    </submittedName>
</protein>
<evidence type="ECO:0000256" key="1">
    <source>
        <dbReference type="SAM" id="Phobius"/>
    </source>
</evidence>